<evidence type="ECO:0000313" key="19">
    <source>
        <dbReference type="EMBL" id="ORX34981.1"/>
    </source>
</evidence>
<dbReference type="PANTHER" id="PTHR10856">
    <property type="entry name" value="CORONIN"/>
    <property type="match status" value="1"/>
</dbReference>
<evidence type="ECO:0000256" key="9">
    <source>
        <dbReference type="ARBA" id="ARBA00022801"/>
    </source>
</evidence>
<dbReference type="PROSITE" id="PS00678">
    <property type="entry name" value="WD_REPEATS_1"/>
    <property type="match status" value="1"/>
</dbReference>
<dbReference type="InterPro" id="IPR029054">
    <property type="entry name" value="dUTPase-like"/>
</dbReference>
<dbReference type="STRING" id="4999.A0A1Y1UAA3"/>
<evidence type="ECO:0000256" key="14">
    <source>
        <dbReference type="ARBA" id="ARBA00047686"/>
    </source>
</evidence>
<dbReference type="PROSITE" id="PS50294">
    <property type="entry name" value="WD_REPEATS_REGION"/>
    <property type="match status" value="2"/>
</dbReference>
<keyword evidence="10" id="KW-0460">Magnesium</keyword>
<gene>
    <name evidence="19" type="ORF">BD324DRAFT_633486</name>
</gene>
<dbReference type="InterPro" id="IPR015505">
    <property type="entry name" value="Coronin"/>
</dbReference>
<dbReference type="InParanoid" id="A0A1Y1UAA3"/>
<evidence type="ECO:0000256" key="15">
    <source>
        <dbReference type="PROSITE-ProRule" id="PRU00221"/>
    </source>
</evidence>
<dbReference type="Pfam" id="PF16300">
    <property type="entry name" value="WD40_4"/>
    <property type="match status" value="1"/>
</dbReference>
<dbReference type="NCBIfam" id="NF001862">
    <property type="entry name" value="PRK00601.1"/>
    <property type="match status" value="1"/>
</dbReference>
<dbReference type="InterPro" id="IPR019775">
    <property type="entry name" value="WD40_repeat_CS"/>
</dbReference>
<feature type="repeat" description="WD" evidence="15">
    <location>
        <begin position="84"/>
        <end position="121"/>
    </location>
</feature>
<evidence type="ECO:0000256" key="2">
    <source>
        <dbReference type="ARBA" id="ARBA00003495"/>
    </source>
</evidence>
<feature type="domain" description="DUF1899" evidence="18">
    <location>
        <begin position="3"/>
        <end position="65"/>
    </location>
</feature>
<evidence type="ECO:0000256" key="7">
    <source>
        <dbReference type="ARBA" id="ARBA00022574"/>
    </source>
</evidence>
<dbReference type="SUPFAM" id="SSF50978">
    <property type="entry name" value="WD40 repeat-like"/>
    <property type="match status" value="1"/>
</dbReference>
<keyword evidence="11" id="KW-0175">Coiled coil</keyword>
<comment type="pathway">
    <text evidence="3">Pyrimidine metabolism; dUMP biosynthesis; dUMP from dCTP (dUTP route): step 2/2.</text>
</comment>
<dbReference type="GO" id="GO:0004170">
    <property type="term" value="F:dUTP diphosphatase activity"/>
    <property type="evidence" value="ECO:0007669"/>
    <property type="project" value="UniProtKB-EC"/>
</dbReference>
<dbReference type="Gene3D" id="2.70.40.10">
    <property type="match status" value="1"/>
</dbReference>
<dbReference type="RefSeq" id="XP_021869197.1">
    <property type="nucleotide sequence ID" value="XM_022016627.1"/>
</dbReference>
<dbReference type="PANTHER" id="PTHR10856:SF0">
    <property type="entry name" value="CORONIN"/>
    <property type="match status" value="1"/>
</dbReference>
<dbReference type="InterPro" id="IPR033704">
    <property type="entry name" value="dUTPase_trimeric"/>
</dbReference>
<feature type="compositionally biased region" description="Polar residues" evidence="17">
    <location>
        <begin position="409"/>
        <end position="418"/>
    </location>
</feature>
<keyword evidence="12" id="KW-0546">Nucleotide metabolism</keyword>
<feature type="compositionally biased region" description="Low complexity" evidence="17">
    <location>
        <begin position="511"/>
        <end position="522"/>
    </location>
</feature>
<comment type="function">
    <text evidence="2">This enzyme is involved in nucleotide metabolism: it produces dUMP, the immediate precursor of thymidine nucleotides and it decreases the intracellular concentration of dUTP so that uracil cannot be incorporated into DNA.</text>
</comment>
<dbReference type="NCBIfam" id="TIGR00576">
    <property type="entry name" value="dut"/>
    <property type="match status" value="1"/>
</dbReference>
<dbReference type="UniPathway" id="UPA00610">
    <property type="reaction ID" value="UER00666"/>
</dbReference>
<dbReference type="SUPFAM" id="SSF51283">
    <property type="entry name" value="dUTPase-like"/>
    <property type="match status" value="1"/>
</dbReference>
<feature type="compositionally biased region" description="Pro residues" evidence="17">
    <location>
        <begin position="435"/>
        <end position="447"/>
    </location>
</feature>
<dbReference type="Pfam" id="PF00400">
    <property type="entry name" value="WD40"/>
    <property type="match status" value="3"/>
</dbReference>
<protein>
    <recommendedName>
        <fullName evidence="16">Coronin</fullName>
    </recommendedName>
</protein>
<dbReference type="FunFam" id="2.130.10.10:FF:000502">
    <property type="entry name" value="Coronin"/>
    <property type="match status" value="1"/>
</dbReference>
<feature type="repeat" description="WD" evidence="15">
    <location>
        <begin position="187"/>
        <end position="219"/>
    </location>
</feature>
<dbReference type="InterPro" id="IPR001680">
    <property type="entry name" value="WD40_rpt"/>
</dbReference>
<dbReference type="FunFam" id="2.70.40.10:FF:000004">
    <property type="entry name" value="Deoxyuridine triphosphatase"/>
    <property type="match status" value="1"/>
</dbReference>
<comment type="cofactor">
    <cofactor evidence="1">
        <name>Mg(2+)</name>
        <dbReference type="ChEBI" id="CHEBI:18420"/>
    </cofactor>
</comment>
<dbReference type="GO" id="GO:0000287">
    <property type="term" value="F:magnesium ion binding"/>
    <property type="evidence" value="ECO:0007669"/>
    <property type="project" value="InterPro"/>
</dbReference>
<dbReference type="InterPro" id="IPR008181">
    <property type="entry name" value="dUTPase"/>
</dbReference>
<comment type="similarity">
    <text evidence="5 16">Belongs to the WD repeat coronin family.</text>
</comment>
<dbReference type="Proteomes" id="UP000193218">
    <property type="component" value="Unassembled WGS sequence"/>
</dbReference>
<comment type="similarity">
    <text evidence="4">Belongs to the dUTPase family.</text>
</comment>
<name>A0A1Y1UAA3_9TREE</name>
<dbReference type="FunCoup" id="A0A1Y1UAA3">
    <property type="interactions" value="90"/>
</dbReference>
<dbReference type="GO" id="GO:0046081">
    <property type="term" value="P:dUTP catabolic process"/>
    <property type="evidence" value="ECO:0007669"/>
    <property type="project" value="InterPro"/>
</dbReference>
<dbReference type="Gene3D" id="2.130.10.10">
    <property type="entry name" value="YVTN repeat-like/Quinoprotein amine dehydrogenase"/>
    <property type="match status" value="1"/>
</dbReference>
<evidence type="ECO:0000313" key="20">
    <source>
        <dbReference type="Proteomes" id="UP000193218"/>
    </source>
</evidence>
<organism evidence="19 20">
    <name type="scientific">Kockovaella imperatae</name>
    <dbReference type="NCBI Taxonomy" id="4999"/>
    <lineage>
        <taxon>Eukaryota</taxon>
        <taxon>Fungi</taxon>
        <taxon>Dikarya</taxon>
        <taxon>Basidiomycota</taxon>
        <taxon>Agaricomycotina</taxon>
        <taxon>Tremellomycetes</taxon>
        <taxon>Tremellales</taxon>
        <taxon>Cuniculitremaceae</taxon>
        <taxon>Kockovaella</taxon>
    </lineage>
</organism>
<dbReference type="OrthoDB" id="1850764at2759"/>
<keyword evidence="7 15" id="KW-0853">WD repeat</keyword>
<dbReference type="Pfam" id="PF00692">
    <property type="entry name" value="dUTPase"/>
    <property type="match status" value="1"/>
</dbReference>
<evidence type="ECO:0000256" key="16">
    <source>
        <dbReference type="RuleBase" id="RU280818"/>
    </source>
</evidence>
<feature type="repeat" description="WD" evidence="15">
    <location>
        <begin position="142"/>
        <end position="184"/>
    </location>
</feature>
<evidence type="ECO:0000256" key="6">
    <source>
        <dbReference type="ARBA" id="ARBA00011233"/>
    </source>
</evidence>
<dbReference type="GO" id="GO:0007015">
    <property type="term" value="P:actin filament organization"/>
    <property type="evidence" value="ECO:0007669"/>
    <property type="project" value="TreeGrafter"/>
</dbReference>
<dbReference type="SMART" id="SM01166">
    <property type="entry name" value="DUF1899"/>
    <property type="match status" value="1"/>
</dbReference>
<evidence type="ECO:0000256" key="4">
    <source>
        <dbReference type="ARBA" id="ARBA00006581"/>
    </source>
</evidence>
<accession>A0A1Y1UAA3</accession>
<dbReference type="InterPro" id="IPR015943">
    <property type="entry name" value="WD40/YVTN_repeat-like_dom_sf"/>
</dbReference>
<dbReference type="Pfam" id="PF08953">
    <property type="entry name" value="DUF1899"/>
    <property type="match status" value="1"/>
</dbReference>
<keyword evidence="20" id="KW-1185">Reference proteome</keyword>
<dbReference type="SMART" id="SM00320">
    <property type="entry name" value="WD40"/>
    <property type="match status" value="4"/>
</dbReference>
<feature type="region of interest" description="Disordered" evidence="17">
    <location>
        <begin position="492"/>
        <end position="526"/>
    </location>
</feature>
<dbReference type="InterPro" id="IPR036157">
    <property type="entry name" value="dUTPase-like_sf"/>
</dbReference>
<evidence type="ECO:0000256" key="5">
    <source>
        <dbReference type="ARBA" id="ARBA00009482"/>
    </source>
</evidence>
<dbReference type="GO" id="GO:0006226">
    <property type="term" value="P:dUMP biosynthetic process"/>
    <property type="evidence" value="ECO:0007669"/>
    <property type="project" value="UniProtKB-UniPathway"/>
</dbReference>
<keyword evidence="9" id="KW-0378">Hydrolase</keyword>
<comment type="caution">
    <text evidence="19">The sequence shown here is derived from an EMBL/GenBank/DDBJ whole genome shotgun (WGS) entry which is preliminary data.</text>
</comment>
<dbReference type="InterPro" id="IPR015048">
    <property type="entry name" value="DUF1899"/>
</dbReference>
<evidence type="ECO:0000256" key="3">
    <source>
        <dbReference type="ARBA" id="ARBA00005142"/>
    </source>
</evidence>
<keyword evidence="8 16" id="KW-0677">Repeat</keyword>
<evidence type="ECO:0000256" key="17">
    <source>
        <dbReference type="SAM" id="MobiDB-lite"/>
    </source>
</evidence>
<dbReference type="PROSITE" id="PS50082">
    <property type="entry name" value="WD_REPEATS_2"/>
    <property type="match status" value="3"/>
</dbReference>
<dbReference type="GeneID" id="33558436"/>
<dbReference type="InterPro" id="IPR036322">
    <property type="entry name" value="WD40_repeat_dom_sf"/>
</dbReference>
<evidence type="ECO:0000256" key="12">
    <source>
        <dbReference type="ARBA" id="ARBA00023080"/>
    </source>
</evidence>
<evidence type="ECO:0000256" key="10">
    <source>
        <dbReference type="ARBA" id="ARBA00022842"/>
    </source>
</evidence>
<evidence type="ECO:0000256" key="13">
    <source>
        <dbReference type="ARBA" id="ARBA00023203"/>
    </source>
</evidence>
<proteinExistence type="inferred from homology"/>
<dbReference type="GO" id="GO:0051015">
    <property type="term" value="F:actin filament binding"/>
    <property type="evidence" value="ECO:0007669"/>
    <property type="project" value="TreeGrafter"/>
</dbReference>
<dbReference type="AlphaFoldDB" id="A0A1Y1UAA3"/>
<dbReference type="SMART" id="SM01167">
    <property type="entry name" value="DUF1900"/>
    <property type="match status" value="1"/>
</dbReference>
<dbReference type="EMBL" id="NBSH01000012">
    <property type="protein sequence ID" value="ORX34981.1"/>
    <property type="molecule type" value="Genomic_DNA"/>
</dbReference>
<evidence type="ECO:0000256" key="11">
    <source>
        <dbReference type="ARBA" id="ARBA00023054"/>
    </source>
</evidence>
<sequence>MSRFIRASKYRHVYGEKAKERYDNVKITGSAWDTDLVSASATHLAINWQAAGGGAFVILPTFSAFSSPAPAGFPTKLPDILPLARGHTAPVLDTAWSPFDDDLVVSAGDDGKIFIWKVENGLFDGWGEEGWEPQDLEPKAKLDVAGRKVGQVLFHPTASNVLTSASGDHIVRLWDIEKGSDSATIQLEPHKDSIQGLCWNPTGTLLATTCRDRKLRLFDPRSGGDPVRITDGHSGVKGSRVVWLGDRDRIATTGFSRMSDREVSVWDTGSLNNLKTDSIDTSSGVLMPFFLEGNDILFLAGKGDGNIRYYEYENDTLHYLNEYKSSDPQRGMTFLPRRALDVGQHEIGRAFKLAGGGVEPLSFIVPRKAENFQSDIFPPATSSEAALSGSDWFGGKDARPKVVDLQTKAVSTNSTPIASTPKKAAPTKTQSEPIPKTPTPAREPSPSPVNKTETAAAGVAAAGTAGLTAAATVAEAEKPKDQPVEAAKDLEIEQPDSEDEAPAKSPVEQKPAASTSAPSSGAKVTAPTDTLLVKRLSDKATVPTRGSPLSAGYDLYSAEDIQVPGRGKALVDLQISIACPEGTYGRVAPRSGLASKHSIDTGAGVIDADYRGPVKVLLYNHSDTDFEIKTGDRIAQLILERVAMVSLQEVDDLEATSRGAGGFGSTGGFGAK</sequence>
<keyword evidence="13" id="KW-0009">Actin-binding</keyword>
<reference evidence="19 20" key="1">
    <citation type="submission" date="2017-03" db="EMBL/GenBank/DDBJ databases">
        <title>Widespread Adenine N6-methylation of Active Genes in Fungi.</title>
        <authorList>
            <consortium name="DOE Joint Genome Institute"/>
            <person name="Mondo S.J."/>
            <person name="Dannebaum R.O."/>
            <person name="Kuo R.C."/>
            <person name="Louie K.B."/>
            <person name="Bewick A.J."/>
            <person name="Labutti K."/>
            <person name="Haridas S."/>
            <person name="Kuo A."/>
            <person name="Salamov A."/>
            <person name="Ahrendt S.R."/>
            <person name="Lau R."/>
            <person name="Bowen B.P."/>
            <person name="Lipzen A."/>
            <person name="Sullivan W."/>
            <person name="Andreopoulos W.B."/>
            <person name="Clum A."/>
            <person name="Lindquist E."/>
            <person name="Daum C."/>
            <person name="Northen T.R."/>
            <person name="Ramamoorthy G."/>
            <person name="Schmitz R.J."/>
            <person name="Gryganskyi A."/>
            <person name="Culley D."/>
            <person name="Magnuson J."/>
            <person name="James T.Y."/>
            <person name="O'Malley M.A."/>
            <person name="Stajich J.E."/>
            <person name="Spatafora J.W."/>
            <person name="Visel A."/>
            <person name="Grigoriev I.V."/>
        </authorList>
    </citation>
    <scope>NUCLEOTIDE SEQUENCE [LARGE SCALE GENOMIC DNA]</scope>
    <source>
        <strain evidence="19 20">NRRL Y-17943</strain>
    </source>
</reference>
<dbReference type="CDD" id="cd07557">
    <property type="entry name" value="trimeric_dUTPase"/>
    <property type="match status" value="1"/>
</dbReference>
<evidence type="ECO:0000256" key="8">
    <source>
        <dbReference type="ARBA" id="ARBA00022737"/>
    </source>
</evidence>
<feature type="region of interest" description="Disordered" evidence="17">
    <location>
        <begin position="409"/>
        <end position="457"/>
    </location>
</feature>
<comment type="subunit">
    <text evidence="6">Homotrimer.</text>
</comment>
<evidence type="ECO:0000259" key="18">
    <source>
        <dbReference type="SMART" id="SM01166"/>
    </source>
</evidence>
<evidence type="ECO:0000256" key="1">
    <source>
        <dbReference type="ARBA" id="ARBA00001946"/>
    </source>
</evidence>
<comment type="catalytic activity">
    <reaction evidence="14">
        <text>dUTP + H2O = dUMP + diphosphate + H(+)</text>
        <dbReference type="Rhea" id="RHEA:10248"/>
        <dbReference type="ChEBI" id="CHEBI:15377"/>
        <dbReference type="ChEBI" id="CHEBI:15378"/>
        <dbReference type="ChEBI" id="CHEBI:33019"/>
        <dbReference type="ChEBI" id="CHEBI:61555"/>
        <dbReference type="ChEBI" id="CHEBI:246422"/>
        <dbReference type="EC" id="3.6.1.23"/>
    </reaction>
</comment>